<dbReference type="Pfam" id="PF04273">
    <property type="entry name" value="BLH_phosphatase"/>
    <property type="match status" value="1"/>
</dbReference>
<gene>
    <name evidence="2" type="ORF">C5O18_08885</name>
</gene>
<sequence length="144" mass="15401">MSLSIPNLLFVEPNHYAGGYVSPEALEQVKAAGITHVIDMLPDNEHGGFDEAGLAGELGLFYAHLPILGGHDLSRDNAEALDRLLAEAGDSKVLVHCMSGNRVGALFALRAHWVQGLPAVEALQVGRRYGLTKLEPLVIQLIGL</sequence>
<organism evidence="2 3">
    <name type="scientific">Amnimonas aquatica</name>
    <dbReference type="NCBI Taxonomy" id="2094561"/>
    <lineage>
        <taxon>Bacteria</taxon>
        <taxon>Pseudomonadati</taxon>
        <taxon>Pseudomonadota</taxon>
        <taxon>Gammaproteobacteria</taxon>
        <taxon>Moraxellales</taxon>
        <taxon>Moraxellaceae</taxon>
        <taxon>Amnimonas</taxon>
    </lineage>
</organism>
<dbReference type="SUPFAM" id="SSF52799">
    <property type="entry name" value="(Phosphotyrosine protein) phosphatases II"/>
    <property type="match status" value="1"/>
</dbReference>
<dbReference type="Gene3D" id="3.90.190.10">
    <property type="entry name" value="Protein tyrosine phosphatase superfamily"/>
    <property type="match status" value="1"/>
</dbReference>
<name>A0A2P6AQV6_9GAMM</name>
<dbReference type="GO" id="GO:0016787">
    <property type="term" value="F:hydrolase activity"/>
    <property type="evidence" value="ECO:0007669"/>
    <property type="project" value="InterPro"/>
</dbReference>
<comment type="caution">
    <text evidence="2">The sequence shown here is derived from an EMBL/GenBank/DDBJ whole genome shotgun (WGS) entry which is preliminary data.</text>
</comment>
<dbReference type="EMBL" id="PTQZ01000266">
    <property type="protein sequence ID" value="PQA32344.1"/>
    <property type="molecule type" value="Genomic_DNA"/>
</dbReference>
<proteinExistence type="predicted"/>
<accession>A0A2P6AQV6</accession>
<dbReference type="InterPro" id="IPR005939">
    <property type="entry name" value="BLH_phosphatase-like"/>
</dbReference>
<dbReference type="AlphaFoldDB" id="A0A2P6AQV6"/>
<dbReference type="RefSeq" id="WP_105193236.1">
    <property type="nucleotide sequence ID" value="NZ_PTQZ01000266.1"/>
</dbReference>
<dbReference type="InterPro" id="IPR029021">
    <property type="entry name" value="Prot-tyrosine_phosphatase-like"/>
</dbReference>
<evidence type="ECO:0000259" key="1">
    <source>
        <dbReference type="Pfam" id="PF04273"/>
    </source>
</evidence>
<dbReference type="OrthoDB" id="270335at2"/>
<feature type="domain" description="Beta-lactamase hydrolase-like protein phosphatase-like" evidence="1">
    <location>
        <begin position="13"/>
        <end position="109"/>
    </location>
</feature>
<dbReference type="Proteomes" id="UP000243900">
    <property type="component" value="Unassembled WGS sequence"/>
</dbReference>
<reference evidence="3" key="1">
    <citation type="submission" date="2018-02" db="EMBL/GenBank/DDBJ databases">
        <title>Genome sequencing of Solimonas sp. HR-BB.</title>
        <authorList>
            <person name="Lee Y."/>
            <person name="Jeon C.O."/>
        </authorList>
    </citation>
    <scope>NUCLEOTIDE SEQUENCE [LARGE SCALE GENOMIC DNA]</scope>
    <source>
        <strain evidence="3">HR-E</strain>
    </source>
</reference>
<evidence type="ECO:0000313" key="3">
    <source>
        <dbReference type="Proteomes" id="UP000243900"/>
    </source>
</evidence>
<protein>
    <recommendedName>
        <fullName evidence="1">Beta-lactamase hydrolase-like protein phosphatase-like domain-containing protein</fullName>
    </recommendedName>
</protein>
<keyword evidence="3" id="KW-1185">Reference proteome</keyword>
<evidence type="ECO:0000313" key="2">
    <source>
        <dbReference type="EMBL" id="PQA32344.1"/>
    </source>
</evidence>